<dbReference type="InterPro" id="IPR041457">
    <property type="entry name" value="CxC2_KDZ-assoc"/>
</dbReference>
<dbReference type="OrthoDB" id="3261436at2759"/>
<dbReference type="VEuPathDB" id="FungiDB:BD410DRAFT_734138"/>
<feature type="region of interest" description="Disordered" evidence="1">
    <location>
        <begin position="891"/>
        <end position="919"/>
    </location>
</feature>
<reference evidence="3 4" key="1">
    <citation type="submission" date="2018-06" db="EMBL/GenBank/DDBJ databases">
        <title>A transcriptomic atlas of mushroom development highlights an independent origin of complex multicellularity.</title>
        <authorList>
            <consortium name="DOE Joint Genome Institute"/>
            <person name="Krizsan K."/>
            <person name="Almasi E."/>
            <person name="Merenyi Z."/>
            <person name="Sahu N."/>
            <person name="Viragh M."/>
            <person name="Koszo T."/>
            <person name="Mondo S."/>
            <person name="Kiss B."/>
            <person name="Balint B."/>
            <person name="Kues U."/>
            <person name="Barry K."/>
            <person name="Hegedus J.C."/>
            <person name="Henrissat B."/>
            <person name="Johnson J."/>
            <person name="Lipzen A."/>
            <person name="Ohm R."/>
            <person name="Nagy I."/>
            <person name="Pangilinan J."/>
            <person name="Yan J."/>
            <person name="Xiong Y."/>
            <person name="Grigoriev I.V."/>
            <person name="Hibbett D.S."/>
            <person name="Nagy L.G."/>
        </authorList>
    </citation>
    <scope>NUCLEOTIDE SEQUENCE [LARGE SCALE GENOMIC DNA]</scope>
    <source>
        <strain evidence="3 4">SZMC22713</strain>
    </source>
</reference>
<gene>
    <name evidence="3" type="ORF">BD410DRAFT_734138</name>
</gene>
<dbReference type="Proteomes" id="UP000294933">
    <property type="component" value="Unassembled WGS sequence"/>
</dbReference>
<evidence type="ECO:0000313" key="4">
    <source>
        <dbReference type="Proteomes" id="UP000294933"/>
    </source>
</evidence>
<evidence type="ECO:0000259" key="2">
    <source>
        <dbReference type="Pfam" id="PF18803"/>
    </source>
</evidence>
<evidence type="ECO:0000313" key="3">
    <source>
        <dbReference type="EMBL" id="TDL14398.1"/>
    </source>
</evidence>
<organism evidence="3 4">
    <name type="scientific">Rickenella mellea</name>
    <dbReference type="NCBI Taxonomy" id="50990"/>
    <lineage>
        <taxon>Eukaryota</taxon>
        <taxon>Fungi</taxon>
        <taxon>Dikarya</taxon>
        <taxon>Basidiomycota</taxon>
        <taxon>Agaricomycotina</taxon>
        <taxon>Agaricomycetes</taxon>
        <taxon>Hymenochaetales</taxon>
        <taxon>Rickenellaceae</taxon>
        <taxon>Rickenella</taxon>
    </lineage>
</organism>
<dbReference type="STRING" id="50990.A0A4Y7PHA4"/>
<accession>A0A4Y7PHA4</accession>
<evidence type="ECO:0000256" key="1">
    <source>
        <dbReference type="SAM" id="MobiDB-lite"/>
    </source>
</evidence>
<proteinExistence type="predicted"/>
<feature type="domain" description="CxC2-like cysteine cluster KDZ transposase-associated" evidence="2">
    <location>
        <begin position="79"/>
        <end position="185"/>
    </location>
</feature>
<dbReference type="Pfam" id="PF18803">
    <property type="entry name" value="CxC2"/>
    <property type="match status" value="1"/>
</dbReference>
<dbReference type="CDD" id="cd19757">
    <property type="entry name" value="Bbox1"/>
    <property type="match status" value="1"/>
</dbReference>
<name>A0A4Y7PHA4_9AGAM</name>
<feature type="compositionally biased region" description="Acidic residues" evidence="1">
    <location>
        <begin position="891"/>
        <end position="905"/>
    </location>
</feature>
<keyword evidence="4" id="KW-1185">Reference proteome</keyword>
<dbReference type="EMBL" id="ML170343">
    <property type="protein sequence ID" value="TDL14398.1"/>
    <property type="molecule type" value="Genomic_DNA"/>
</dbReference>
<dbReference type="PANTHER" id="PTHR33096">
    <property type="entry name" value="CXC2 DOMAIN-CONTAINING PROTEIN"/>
    <property type="match status" value="1"/>
</dbReference>
<sequence>MWGKDREHFLEELLRHDARLTRVDQKTCKDCGAEDPKIRCRDCFTDRLLCESCTVKAHSRLPFHRLERWCNSHYERATLKGLGLQLQLGHCDGEECVNPRKGSDEFIVIHVNGIHEVGVNFCACETAQQHTTQLLRAHLFPATTDSPKTAATFAVLEHFHISTFESKGSMWHFYSALARQTDNTGLVDLKLRYEAFRCMIREFRHIRILKRSGSGHSLVPLSATGAGECALECPACPHPGVNLPADWREAPPKKRWLYTLILAMDANFRLKRRRSSSNAADPGLGTGLAYFVEDDAFRSHVAQYIDQPEMTTCSGFAAVQDAHTRSAKGLSSTGVGALVCARHQLVRRNGACDLQKGEKYANMDYIFWSTMKDDRPHRVVISYDIACQWSVNLWSRVPQIPGPLQVDHDSVELIDMIPNFHNPGHKTECHTTKSFHYLHGVGMTDGEAIERGWAGTNPLANSTKEMGPGARHDTLDDHWGDMNWKKIVGLGTLLQKLKLAVPGRARHEADYSRLSASVPAEDVDSWTILIEAWETDHSNLNPYEVQAESLTQVKVRLAFAQEEAAQLSNGTTFLHEMTPTVVITKGVELEGQHLQIAKLLERRNVLSRRIEAWMECHVVYLPCVTWLRLQAARSVSMPVEAENAKLWLPSAIPVSLRGDGSAAKLEWQLRFAQAQDSLVELRHCLRLRSYLYKYKDKNVRGQRHNTRSNSLISSADRKVKAAADKYREARLALTSLGCAPVGILWEDVIQPLKPEDIRHITQGLHGESEGGRSISWIWFEVGVMQSADPDNDPGLKDTVRVEWAKVRARALRYGEEVDLVQEEMRRTLKWLLVQSEAWIARGTLDTSNGREVSSHVQDGLTAYAHRQAAMYRALGVKFAKMWEGVPALVEREDEPTPPDDDDLPADFDHSPEAANIVAG</sequence>
<dbReference type="InterPro" id="IPR040521">
    <property type="entry name" value="KDZ"/>
</dbReference>
<protein>
    <recommendedName>
        <fullName evidence="2">CxC2-like cysteine cluster KDZ transposase-associated domain-containing protein</fullName>
    </recommendedName>
</protein>
<dbReference type="AlphaFoldDB" id="A0A4Y7PHA4"/>
<dbReference type="Pfam" id="PF18758">
    <property type="entry name" value="KDZ"/>
    <property type="match status" value="1"/>
</dbReference>
<dbReference type="PANTHER" id="PTHR33096:SF1">
    <property type="entry name" value="CXC1-LIKE CYSTEINE CLUSTER ASSOCIATED WITH KDZ TRANSPOSASES DOMAIN-CONTAINING PROTEIN"/>
    <property type="match status" value="1"/>
</dbReference>